<dbReference type="InterPro" id="IPR043502">
    <property type="entry name" value="DNA/RNA_pol_sf"/>
</dbReference>
<comment type="caution">
    <text evidence="2">The sequence shown here is derived from an EMBL/GenBank/DDBJ whole genome shotgun (WGS) entry which is preliminary data.</text>
</comment>
<evidence type="ECO:0000313" key="2">
    <source>
        <dbReference type="EMBL" id="KAK4819890.1"/>
    </source>
</evidence>
<dbReference type="AlphaFoldDB" id="A0AAN7RX47"/>
<reference evidence="2 3" key="1">
    <citation type="journal article" date="2023" name="J. Hered.">
        <title>Chromosome-level genome of the wood stork (Mycteria americana) provides insight into avian chromosome evolution.</title>
        <authorList>
            <person name="Flamio R. Jr."/>
            <person name="Ramstad K.M."/>
        </authorList>
    </citation>
    <scope>NUCLEOTIDE SEQUENCE [LARGE SCALE GENOMIC DNA]</scope>
    <source>
        <strain evidence="2">JAX WOST 10</strain>
    </source>
</reference>
<feature type="region of interest" description="Disordered" evidence="1">
    <location>
        <begin position="1"/>
        <end position="34"/>
    </location>
</feature>
<feature type="compositionally biased region" description="Polar residues" evidence="1">
    <location>
        <begin position="1"/>
        <end position="12"/>
    </location>
</feature>
<sequence>MCQAIESAQSSKPGCPFPGGWGQGPPSPGLSEDPSVVGLLRVEEQQVPIATTTVHRRQYRTNRDSLIPMHELIHRLESQAVISKTRPPFNSPIWPVQKSNGEWRPTVDYHGLNEVMPPLPCRTCWNFNMSWSQKQPNGCYN</sequence>
<gene>
    <name evidence="2" type="ORF">QYF61_014625</name>
</gene>
<dbReference type="EMBL" id="JAUNZN010000006">
    <property type="protein sequence ID" value="KAK4819890.1"/>
    <property type="molecule type" value="Genomic_DNA"/>
</dbReference>
<accession>A0AAN7RX47</accession>
<evidence type="ECO:0000313" key="3">
    <source>
        <dbReference type="Proteomes" id="UP001333110"/>
    </source>
</evidence>
<dbReference type="Gene3D" id="3.10.10.10">
    <property type="entry name" value="HIV Type 1 Reverse Transcriptase, subunit A, domain 1"/>
    <property type="match status" value="1"/>
</dbReference>
<dbReference type="InterPro" id="IPR051320">
    <property type="entry name" value="Viral_Replic_Matur_Polypro"/>
</dbReference>
<organism evidence="2 3">
    <name type="scientific">Mycteria americana</name>
    <name type="common">Wood stork</name>
    <dbReference type="NCBI Taxonomy" id="33587"/>
    <lineage>
        <taxon>Eukaryota</taxon>
        <taxon>Metazoa</taxon>
        <taxon>Chordata</taxon>
        <taxon>Craniata</taxon>
        <taxon>Vertebrata</taxon>
        <taxon>Euteleostomi</taxon>
        <taxon>Archelosauria</taxon>
        <taxon>Archosauria</taxon>
        <taxon>Dinosauria</taxon>
        <taxon>Saurischia</taxon>
        <taxon>Theropoda</taxon>
        <taxon>Coelurosauria</taxon>
        <taxon>Aves</taxon>
        <taxon>Neognathae</taxon>
        <taxon>Neoaves</taxon>
        <taxon>Aequornithes</taxon>
        <taxon>Ciconiiformes</taxon>
        <taxon>Ciconiidae</taxon>
        <taxon>Mycteria</taxon>
    </lineage>
</organism>
<dbReference type="PANTHER" id="PTHR33064:SF29">
    <property type="entry name" value="PEPTIDASE A2 DOMAIN-CONTAINING PROTEIN-RELATED"/>
    <property type="match status" value="1"/>
</dbReference>
<proteinExistence type="predicted"/>
<keyword evidence="3" id="KW-1185">Reference proteome</keyword>
<dbReference type="PANTHER" id="PTHR33064">
    <property type="entry name" value="POL PROTEIN"/>
    <property type="match status" value="1"/>
</dbReference>
<name>A0AAN7RX47_MYCAM</name>
<evidence type="ECO:0000256" key="1">
    <source>
        <dbReference type="SAM" id="MobiDB-lite"/>
    </source>
</evidence>
<protein>
    <submittedName>
        <fullName evidence="2">Uncharacterized protein</fullName>
    </submittedName>
</protein>
<dbReference type="SUPFAM" id="SSF56672">
    <property type="entry name" value="DNA/RNA polymerases"/>
    <property type="match status" value="1"/>
</dbReference>
<dbReference type="Proteomes" id="UP001333110">
    <property type="component" value="Unassembled WGS sequence"/>
</dbReference>